<proteinExistence type="predicted"/>
<evidence type="ECO:0000256" key="1">
    <source>
        <dbReference type="SAM" id="MobiDB-lite"/>
    </source>
</evidence>
<dbReference type="AlphaFoldDB" id="A0A8J3DE53"/>
<evidence type="ECO:0000259" key="2">
    <source>
        <dbReference type="PROSITE" id="PS50943"/>
    </source>
</evidence>
<feature type="domain" description="HTH cro/C1-type" evidence="2">
    <location>
        <begin position="7"/>
        <end position="50"/>
    </location>
</feature>
<protein>
    <submittedName>
        <fullName evidence="3">Transcriptional regulator</fullName>
    </submittedName>
</protein>
<accession>A0A8J3DE53</accession>
<dbReference type="SUPFAM" id="SSF47413">
    <property type="entry name" value="lambda repressor-like DNA-binding domains"/>
    <property type="match status" value="1"/>
</dbReference>
<dbReference type="RefSeq" id="WP_189566862.1">
    <property type="nucleotide sequence ID" value="NZ_BMXF01000004.1"/>
</dbReference>
<keyword evidence="4" id="KW-1185">Reference proteome</keyword>
<sequence>MDLNDKIKQILVDKSISPSHFADEIGVQRSSVSHILAGRNKPSLDIVQKIIRRYPDLGMEWIMDEEDLPNVEPDRSEVNSGNIRQEAFPRQSSTPLDLPEKKKPEPSTVQRNLGAIQIDQISPQTAQKSIERILVFYSDGTFKQYTPQ</sequence>
<reference evidence="3 4" key="1">
    <citation type="journal article" date="2014" name="Int. J. Syst. Evol. Microbiol.">
        <title>Complete genome sequence of Corynebacterium casei LMG S-19264T (=DSM 44701T), isolated from a smear-ripened cheese.</title>
        <authorList>
            <consortium name="US DOE Joint Genome Institute (JGI-PGF)"/>
            <person name="Walter F."/>
            <person name="Albersmeier A."/>
            <person name="Kalinowski J."/>
            <person name="Ruckert C."/>
        </authorList>
    </citation>
    <scope>NUCLEOTIDE SEQUENCE [LARGE SCALE GENOMIC DNA]</scope>
    <source>
        <strain evidence="3 4">KCTC 12866</strain>
    </source>
</reference>
<feature type="region of interest" description="Disordered" evidence="1">
    <location>
        <begin position="68"/>
        <end position="116"/>
    </location>
</feature>
<dbReference type="PROSITE" id="PS50943">
    <property type="entry name" value="HTH_CROC1"/>
    <property type="match status" value="1"/>
</dbReference>
<dbReference type="InterPro" id="IPR001387">
    <property type="entry name" value="Cro/C1-type_HTH"/>
</dbReference>
<evidence type="ECO:0000313" key="4">
    <source>
        <dbReference type="Proteomes" id="UP000598271"/>
    </source>
</evidence>
<dbReference type="SMART" id="SM00530">
    <property type="entry name" value="HTH_XRE"/>
    <property type="match status" value="1"/>
</dbReference>
<dbReference type="GO" id="GO:0003677">
    <property type="term" value="F:DNA binding"/>
    <property type="evidence" value="ECO:0007669"/>
    <property type="project" value="InterPro"/>
</dbReference>
<dbReference type="Pfam" id="PF01381">
    <property type="entry name" value="HTH_3"/>
    <property type="match status" value="1"/>
</dbReference>
<dbReference type="CDD" id="cd00093">
    <property type="entry name" value="HTH_XRE"/>
    <property type="match status" value="1"/>
</dbReference>
<name>A0A8J3DE53_9BACT</name>
<organism evidence="3 4">
    <name type="scientific">Persicitalea jodogahamensis</name>
    <dbReference type="NCBI Taxonomy" id="402147"/>
    <lineage>
        <taxon>Bacteria</taxon>
        <taxon>Pseudomonadati</taxon>
        <taxon>Bacteroidota</taxon>
        <taxon>Cytophagia</taxon>
        <taxon>Cytophagales</taxon>
        <taxon>Spirosomataceae</taxon>
        <taxon>Persicitalea</taxon>
    </lineage>
</organism>
<comment type="caution">
    <text evidence="3">The sequence shown here is derived from an EMBL/GenBank/DDBJ whole genome shotgun (WGS) entry which is preliminary data.</text>
</comment>
<evidence type="ECO:0000313" key="3">
    <source>
        <dbReference type="EMBL" id="GHB82239.1"/>
    </source>
</evidence>
<dbReference type="Gene3D" id="1.10.260.40">
    <property type="entry name" value="lambda repressor-like DNA-binding domains"/>
    <property type="match status" value="1"/>
</dbReference>
<gene>
    <name evidence="3" type="ORF">GCM10007390_41690</name>
</gene>
<dbReference type="EMBL" id="BMXF01000004">
    <property type="protein sequence ID" value="GHB82239.1"/>
    <property type="molecule type" value="Genomic_DNA"/>
</dbReference>
<dbReference type="InterPro" id="IPR010982">
    <property type="entry name" value="Lambda_DNA-bd_dom_sf"/>
</dbReference>
<dbReference type="Proteomes" id="UP000598271">
    <property type="component" value="Unassembled WGS sequence"/>
</dbReference>